<feature type="transmembrane region" description="Helical" evidence="5">
    <location>
        <begin position="112"/>
        <end position="132"/>
    </location>
</feature>
<feature type="transmembrane region" description="Helical" evidence="5">
    <location>
        <begin position="178"/>
        <end position="198"/>
    </location>
</feature>
<evidence type="ECO:0000256" key="1">
    <source>
        <dbReference type="ARBA" id="ARBA00004141"/>
    </source>
</evidence>
<evidence type="ECO:0000256" key="2">
    <source>
        <dbReference type="ARBA" id="ARBA00022692"/>
    </source>
</evidence>
<evidence type="ECO:0000313" key="7">
    <source>
        <dbReference type="EMBL" id="QUV93144.1"/>
    </source>
</evidence>
<comment type="subcellular location">
    <subcellularLocation>
        <location evidence="1">Membrane</location>
        <topology evidence="1">Multi-pass membrane protein</topology>
    </subcellularLocation>
</comment>
<protein>
    <submittedName>
        <fullName evidence="7">Cation transporter</fullName>
    </submittedName>
</protein>
<evidence type="ECO:0000259" key="6">
    <source>
        <dbReference type="Pfam" id="PF01545"/>
    </source>
</evidence>
<dbReference type="EMBL" id="CP072642">
    <property type="protein sequence ID" value="QUV93144.1"/>
    <property type="molecule type" value="Genomic_DNA"/>
</dbReference>
<name>A0ABX8AWU0_9BACT</name>
<feature type="domain" description="Cation efflux protein transmembrane" evidence="6">
    <location>
        <begin position="22"/>
        <end position="200"/>
    </location>
</feature>
<keyword evidence="8" id="KW-1185">Reference proteome</keyword>
<dbReference type="RefSeq" id="WP_211421554.1">
    <property type="nucleotide sequence ID" value="NZ_CP072642.1"/>
</dbReference>
<dbReference type="Pfam" id="PF01545">
    <property type="entry name" value="Cation_efflux"/>
    <property type="match status" value="1"/>
</dbReference>
<keyword evidence="2 5" id="KW-0812">Transmembrane</keyword>
<feature type="transmembrane region" description="Helical" evidence="5">
    <location>
        <begin position="152"/>
        <end position="172"/>
    </location>
</feature>
<sequence length="220" mass="23154">MGSCCHDESAFNPCSARQRRTLWLTLGINALMFGVMVGAAWYGRSTALLADSLDNLGDALTYGLSLYVVSRDRAAKARVALFKGGLILAAAAGVVVQIVHRLFHPGVPLFEVMGVFSLLGLAANGACLWLLWQHREEDINMSSVWACSRNDVAGNVAVLVAAALVWLTAAAWPDVVVASGLVLLLLVSSVRVLSAALAELRVAAKASPAQTTDLPTSLPG</sequence>
<evidence type="ECO:0000256" key="3">
    <source>
        <dbReference type="ARBA" id="ARBA00022989"/>
    </source>
</evidence>
<dbReference type="InterPro" id="IPR058533">
    <property type="entry name" value="Cation_efflux_TM"/>
</dbReference>
<organism evidence="7 8">
    <name type="scientific">Chloracidobacterium sp. N</name>
    <dbReference type="NCBI Taxonomy" id="2821540"/>
    <lineage>
        <taxon>Bacteria</taxon>
        <taxon>Pseudomonadati</taxon>
        <taxon>Acidobacteriota</taxon>
        <taxon>Terriglobia</taxon>
        <taxon>Terriglobales</taxon>
        <taxon>Acidobacteriaceae</taxon>
        <taxon>Chloracidobacterium</taxon>
        <taxon>Chloracidobacterium aggregatum</taxon>
    </lineage>
</organism>
<feature type="transmembrane region" description="Helical" evidence="5">
    <location>
        <begin position="48"/>
        <end position="69"/>
    </location>
</feature>
<feature type="transmembrane region" description="Helical" evidence="5">
    <location>
        <begin position="21"/>
        <end position="42"/>
    </location>
</feature>
<keyword evidence="4 5" id="KW-0472">Membrane</keyword>
<reference evidence="7 8" key="1">
    <citation type="submission" date="2021-03" db="EMBL/GenBank/DDBJ databases">
        <title>Genomic and phenotypic characterization of Chloracidobacterium isolates provides evidence for multiple species.</title>
        <authorList>
            <person name="Saini M.K."/>
            <person name="Costas A.M.G."/>
            <person name="Tank M."/>
            <person name="Bryant D.A."/>
        </authorList>
    </citation>
    <scope>NUCLEOTIDE SEQUENCE [LARGE SCALE GENOMIC DNA]</scope>
    <source>
        <strain evidence="7 8">N</strain>
    </source>
</reference>
<dbReference type="Proteomes" id="UP000677668">
    <property type="component" value="Chromosome 1"/>
</dbReference>
<dbReference type="Gene3D" id="1.20.1510.10">
    <property type="entry name" value="Cation efflux protein transmembrane domain"/>
    <property type="match status" value="1"/>
</dbReference>
<evidence type="ECO:0000256" key="5">
    <source>
        <dbReference type="SAM" id="Phobius"/>
    </source>
</evidence>
<proteinExistence type="predicted"/>
<accession>A0ABX8AWU0</accession>
<dbReference type="SUPFAM" id="SSF161111">
    <property type="entry name" value="Cation efflux protein transmembrane domain-like"/>
    <property type="match status" value="1"/>
</dbReference>
<feature type="transmembrane region" description="Helical" evidence="5">
    <location>
        <begin position="81"/>
        <end position="100"/>
    </location>
</feature>
<evidence type="ECO:0000256" key="4">
    <source>
        <dbReference type="ARBA" id="ARBA00023136"/>
    </source>
</evidence>
<keyword evidence="3 5" id="KW-1133">Transmembrane helix</keyword>
<dbReference type="InterPro" id="IPR027469">
    <property type="entry name" value="Cation_efflux_TMD_sf"/>
</dbReference>
<evidence type="ECO:0000313" key="8">
    <source>
        <dbReference type="Proteomes" id="UP000677668"/>
    </source>
</evidence>
<gene>
    <name evidence="7" type="ORF">J8C05_07085</name>
</gene>